<comment type="caution">
    <text evidence="5">The sequence shown here is derived from an EMBL/GenBank/DDBJ whole genome shotgun (WGS) entry which is preliminary data.</text>
</comment>
<dbReference type="EMBL" id="VSIY01000013">
    <property type="protein sequence ID" value="TYB80447.1"/>
    <property type="molecule type" value="Genomic_DNA"/>
</dbReference>
<evidence type="ECO:0000259" key="4">
    <source>
        <dbReference type="PROSITE" id="PS50949"/>
    </source>
</evidence>
<dbReference type="Pfam" id="PF07729">
    <property type="entry name" value="FCD"/>
    <property type="match status" value="1"/>
</dbReference>
<dbReference type="GO" id="GO:0003677">
    <property type="term" value="F:DNA binding"/>
    <property type="evidence" value="ECO:0007669"/>
    <property type="project" value="UniProtKB-KW"/>
</dbReference>
<name>A0A5D0RFT3_9RHOB</name>
<dbReference type="InterPro" id="IPR011711">
    <property type="entry name" value="GntR_C"/>
</dbReference>
<gene>
    <name evidence="5" type="ORF">FVF75_12435</name>
</gene>
<dbReference type="GO" id="GO:0003700">
    <property type="term" value="F:DNA-binding transcription factor activity"/>
    <property type="evidence" value="ECO:0007669"/>
    <property type="project" value="InterPro"/>
</dbReference>
<proteinExistence type="predicted"/>
<dbReference type="AlphaFoldDB" id="A0A5D0RFT3"/>
<evidence type="ECO:0000313" key="6">
    <source>
        <dbReference type="Proteomes" id="UP000322080"/>
    </source>
</evidence>
<dbReference type="InterPro" id="IPR036390">
    <property type="entry name" value="WH_DNA-bd_sf"/>
</dbReference>
<evidence type="ECO:0000256" key="1">
    <source>
        <dbReference type="ARBA" id="ARBA00023015"/>
    </source>
</evidence>
<dbReference type="InterPro" id="IPR008920">
    <property type="entry name" value="TF_FadR/GntR_C"/>
</dbReference>
<dbReference type="PROSITE" id="PS50949">
    <property type="entry name" value="HTH_GNTR"/>
    <property type="match status" value="1"/>
</dbReference>
<dbReference type="InterPro" id="IPR000524">
    <property type="entry name" value="Tscrpt_reg_HTH_GntR"/>
</dbReference>
<organism evidence="5 6">
    <name type="scientific">Maritimibacter fusiformis</name>
    <dbReference type="NCBI Taxonomy" id="2603819"/>
    <lineage>
        <taxon>Bacteria</taxon>
        <taxon>Pseudomonadati</taxon>
        <taxon>Pseudomonadota</taxon>
        <taxon>Alphaproteobacteria</taxon>
        <taxon>Rhodobacterales</taxon>
        <taxon>Roseobacteraceae</taxon>
        <taxon>Maritimibacter</taxon>
    </lineage>
</organism>
<keyword evidence="3" id="KW-0804">Transcription</keyword>
<dbReference type="Pfam" id="PF00392">
    <property type="entry name" value="GntR"/>
    <property type="match status" value="1"/>
</dbReference>
<keyword evidence="6" id="KW-1185">Reference proteome</keyword>
<dbReference type="Gene3D" id="1.10.10.10">
    <property type="entry name" value="Winged helix-like DNA-binding domain superfamily/Winged helix DNA-binding domain"/>
    <property type="match status" value="1"/>
</dbReference>
<accession>A0A5D0RFT3</accession>
<protein>
    <submittedName>
        <fullName evidence="5">GntR family transcriptional regulator</fullName>
    </submittedName>
</protein>
<evidence type="ECO:0000256" key="2">
    <source>
        <dbReference type="ARBA" id="ARBA00023125"/>
    </source>
</evidence>
<dbReference type="SMART" id="SM00895">
    <property type="entry name" value="FCD"/>
    <property type="match status" value="1"/>
</dbReference>
<evidence type="ECO:0000256" key="3">
    <source>
        <dbReference type="ARBA" id="ARBA00023163"/>
    </source>
</evidence>
<keyword evidence="1" id="KW-0805">Transcription regulation</keyword>
<dbReference type="SUPFAM" id="SSF46785">
    <property type="entry name" value="Winged helix' DNA-binding domain"/>
    <property type="match status" value="1"/>
</dbReference>
<sequence>MVRPKVEITQPKLPDHERAYRRLREMVLYGELAPGQPVTIQGLVDILGLGMTPVREAIRRLTSQGALEFKGNRRVEVPAMDLGQYRELAFARLAIEPELARRAVENLTDAHVATLEAEDRAVDDAIARGDVRGYLEHNHRFHARLYELSGAKVLLPISEMLWLRSGPSLRVMLGRHGTANLPDKHREALAAMRARDAGAVEQAIRDDIEQGIAQVTQSLDPA</sequence>
<dbReference type="SMART" id="SM00345">
    <property type="entry name" value="HTH_GNTR"/>
    <property type="match status" value="1"/>
</dbReference>
<reference evidence="5 6" key="1">
    <citation type="submission" date="2019-08" db="EMBL/GenBank/DDBJ databases">
        <title>Identification of a novel species of the genus Boseongicola.</title>
        <authorList>
            <person name="Zhang X.-Q."/>
        </authorList>
    </citation>
    <scope>NUCLEOTIDE SEQUENCE [LARGE SCALE GENOMIC DNA]</scope>
    <source>
        <strain evidence="5 6">HY14</strain>
    </source>
</reference>
<dbReference type="SUPFAM" id="SSF48008">
    <property type="entry name" value="GntR ligand-binding domain-like"/>
    <property type="match status" value="1"/>
</dbReference>
<dbReference type="Gene3D" id="1.20.120.530">
    <property type="entry name" value="GntR ligand-binding domain-like"/>
    <property type="match status" value="1"/>
</dbReference>
<dbReference type="InterPro" id="IPR036388">
    <property type="entry name" value="WH-like_DNA-bd_sf"/>
</dbReference>
<dbReference type="PANTHER" id="PTHR43537:SF39">
    <property type="entry name" value="HTH-TYPE TRANSCRIPTIONAL REGULATOR MCBR"/>
    <property type="match status" value="1"/>
</dbReference>
<evidence type="ECO:0000313" key="5">
    <source>
        <dbReference type="EMBL" id="TYB80447.1"/>
    </source>
</evidence>
<dbReference type="PANTHER" id="PTHR43537">
    <property type="entry name" value="TRANSCRIPTIONAL REGULATOR, GNTR FAMILY"/>
    <property type="match status" value="1"/>
</dbReference>
<keyword evidence="2" id="KW-0238">DNA-binding</keyword>
<dbReference type="RefSeq" id="WP_148378376.1">
    <property type="nucleotide sequence ID" value="NZ_VSIY01000013.1"/>
</dbReference>
<feature type="domain" description="HTH gntR-type" evidence="4">
    <location>
        <begin position="13"/>
        <end position="80"/>
    </location>
</feature>
<dbReference type="Proteomes" id="UP000322080">
    <property type="component" value="Unassembled WGS sequence"/>
</dbReference>